<evidence type="ECO:0000313" key="5">
    <source>
        <dbReference type="Proteomes" id="UP000000641"/>
    </source>
</evidence>
<dbReference type="AlphaFoldDB" id="A1S135"/>
<keyword evidence="2" id="KW-0560">Oxidoreductase</keyword>
<evidence type="ECO:0000256" key="2">
    <source>
        <dbReference type="ARBA" id="ARBA00023002"/>
    </source>
</evidence>
<dbReference type="PANTHER" id="PTHR44196:SF1">
    <property type="entry name" value="DEHYDROGENASE_REDUCTASE SDR FAMILY MEMBER 7B"/>
    <property type="match status" value="1"/>
</dbReference>
<dbReference type="GO" id="GO:0016020">
    <property type="term" value="C:membrane"/>
    <property type="evidence" value="ECO:0007669"/>
    <property type="project" value="TreeGrafter"/>
</dbReference>
<dbReference type="OrthoDB" id="10157at2157"/>
<gene>
    <name evidence="4" type="ordered locus">Tpen_1770</name>
</gene>
<name>A1S135_THEPD</name>
<organism evidence="4 5">
    <name type="scientific">Thermofilum pendens (strain DSM 2475 / Hrk 5)</name>
    <dbReference type="NCBI Taxonomy" id="368408"/>
    <lineage>
        <taxon>Archaea</taxon>
        <taxon>Thermoproteota</taxon>
        <taxon>Thermoprotei</taxon>
        <taxon>Thermofilales</taxon>
        <taxon>Thermofilaceae</taxon>
        <taxon>Thermofilum</taxon>
    </lineage>
</organism>
<dbReference type="PRINTS" id="PR00081">
    <property type="entry name" value="GDHRDH"/>
</dbReference>
<evidence type="ECO:0000256" key="3">
    <source>
        <dbReference type="RuleBase" id="RU000363"/>
    </source>
</evidence>
<dbReference type="KEGG" id="tpe:Tpen_1770"/>
<keyword evidence="5" id="KW-1185">Reference proteome</keyword>
<protein>
    <submittedName>
        <fullName evidence="4">Short-chain dehydrogenase/reductase SDR</fullName>
    </submittedName>
</protein>
<dbReference type="STRING" id="368408.Tpen_1770"/>
<dbReference type="Gene3D" id="3.40.50.720">
    <property type="entry name" value="NAD(P)-binding Rossmann-like Domain"/>
    <property type="match status" value="1"/>
</dbReference>
<comment type="similarity">
    <text evidence="1 3">Belongs to the short-chain dehydrogenases/reductases (SDR) family.</text>
</comment>
<evidence type="ECO:0000313" key="4">
    <source>
        <dbReference type="EMBL" id="ABL79165.1"/>
    </source>
</evidence>
<dbReference type="Pfam" id="PF00106">
    <property type="entry name" value="adh_short"/>
    <property type="match status" value="1"/>
</dbReference>
<dbReference type="PANTHER" id="PTHR44196">
    <property type="entry name" value="DEHYDROGENASE/REDUCTASE SDR FAMILY MEMBER 7B"/>
    <property type="match status" value="1"/>
</dbReference>
<dbReference type="EMBL" id="CP000505">
    <property type="protein sequence ID" value="ABL79165.1"/>
    <property type="molecule type" value="Genomic_DNA"/>
</dbReference>
<proteinExistence type="inferred from homology"/>
<reference evidence="5" key="1">
    <citation type="journal article" date="2008" name="J. Bacteriol.">
        <title>Genome sequence of Thermofilum pendens reveals an exceptional loss of biosynthetic pathways without genome reduction.</title>
        <authorList>
            <person name="Anderson I."/>
            <person name="Rodriguez J."/>
            <person name="Susanti D."/>
            <person name="Porat I."/>
            <person name="Reich C."/>
            <person name="Ulrich L.E."/>
            <person name="Elkins J.G."/>
            <person name="Mavromatis K."/>
            <person name="Lykidis A."/>
            <person name="Kim E."/>
            <person name="Thompson L.S."/>
            <person name="Nolan M."/>
            <person name="Land M."/>
            <person name="Copeland A."/>
            <person name="Lapidus A."/>
            <person name="Lucas S."/>
            <person name="Detter C."/>
            <person name="Zhulin I.B."/>
            <person name="Olsen G.J."/>
            <person name="Whitman W."/>
            <person name="Mukhopadhyay B."/>
            <person name="Bristow J."/>
            <person name="Kyrpides N."/>
        </authorList>
    </citation>
    <scope>NUCLEOTIDE SEQUENCE [LARGE SCALE GENOMIC DNA]</scope>
    <source>
        <strain evidence="5">DSM 2475 / Hrk 5</strain>
    </source>
</reference>
<dbReference type="RefSeq" id="WP_011753430.1">
    <property type="nucleotide sequence ID" value="NC_008698.1"/>
</dbReference>
<dbReference type="Proteomes" id="UP000000641">
    <property type="component" value="Chromosome"/>
</dbReference>
<dbReference type="GO" id="GO:0016491">
    <property type="term" value="F:oxidoreductase activity"/>
    <property type="evidence" value="ECO:0007669"/>
    <property type="project" value="UniProtKB-KW"/>
</dbReference>
<dbReference type="PRINTS" id="PR00080">
    <property type="entry name" value="SDRFAMILY"/>
</dbReference>
<dbReference type="HOGENOM" id="CLU_010194_2_1_2"/>
<dbReference type="EnsemblBacteria" id="ABL79165">
    <property type="protein sequence ID" value="ABL79165"/>
    <property type="gene ID" value="Tpen_1770"/>
</dbReference>
<evidence type="ECO:0000256" key="1">
    <source>
        <dbReference type="ARBA" id="ARBA00006484"/>
    </source>
</evidence>
<dbReference type="InterPro" id="IPR002347">
    <property type="entry name" value="SDR_fam"/>
</dbReference>
<dbReference type="GeneID" id="4601947"/>
<dbReference type="InterPro" id="IPR036291">
    <property type="entry name" value="NAD(P)-bd_dom_sf"/>
</dbReference>
<dbReference type="eggNOG" id="arCOG01263">
    <property type="taxonomic scope" value="Archaea"/>
</dbReference>
<dbReference type="SUPFAM" id="SSF51735">
    <property type="entry name" value="NAD(P)-binding Rossmann-fold domains"/>
    <property type="match status" value="1"/>
</dbReference>
<sequence>MASAVITGASSGIGRELSAEACRRGYRVLGIGRNEAALRELASEHPDCFAYLVLDLSDPASAERVAEFVSSEFRSLSLLVNNAGYGVGRGILEMTPREILDTVNVNFAAPLLLTKLLLPYMERSGTVVNVVTAGIHVLMTRLPLYGATKIALHYASEALRRELSDRGVNLLEVFPGVVETSFHERAGLGRQKGYPARRVAVEILDAVEKRKKKLYVPRYLAALRLLGPYLPALY</sequence>
<accession>A1S135</accession>